<keyword evidence="2" id="KW-1185">Reference proteome</keyword>
<sequence length="180" mass="18913">MGTDAGAGFWGYFLAGRSDRPLAELPALAAVRDELTCHERRPDGWQVWRRTGEPDIGGMGALARAMGSPVVFGFIMGGECVAVEAAAPVSGSWYACLAREPMVQHLAASGLVLEEVFLPAEDAARRAVDWAVEAGATVEPGPLLDVLHLARPEPGADATELFFRLLDGLGVPKGASGDTN</sequence>
<accession>A0A345I1I6</accession>
<name>A0A345I1I6_9ACTN</name>
<proteinExistence type="predicted"/>
<dbReference type="AlphaFoldDB" id="A0A345I1I6"/>
<organism evidence="1 2">
    <name type="scientific">Streptomyces paludis</name>
    <dbReference type="NCBI Taxonomy" id="2282738"/>
    <lineage>
        <taxon>Bacteria</taxon>
        <taxon>Bacillati</taxon>
        <taxon>Actinomycetota</taxon>
        <taxon>Actinomycetes</taxon>
        <taxon>Kitasatosporales</taxon>
        <taxon>Streptomycetaceae</taxon>
        <taxon>Streptomyces</taxon>
    </lineage>
</organism>
<dbReference type="Proteomes" id="UP000253868">
    <property type="component" value="Chromosome"/>
</dbReference>
<evidence type="ECO:0000313" key="2">
    <source>
        <dbReference type="Proteomes" id="UP000253868"/>
    </source>
</evidence>
<protein>
    <submittedName>
        <fullName evidence="1">Uncharacterized protein</fullName>
    </submittedName>
</protein>
<gene>
    <name evidence="1" type="ORF">DVK44_21820</name>
</gene>
<dbReference type="KEGG" id="spad:DVK44_21820"/>
<reference evidence="2" key="1">
    <citation type="submission" date="2018-07" db="EMBL/GenBank/DDBJ databases">
        <authorList>
            <person name="Zhao J."/>
        </authorList>
    </citation>
    <scope>NUCLEOTIDE SEQUENCE [LARGE SCALE GENOMIC DNA]</scope>
    <source>
        <strain evidence="2">GSSD-12</strain>
    </source>
</reference>
<dbReference type="OrthoDB" id="4290050at2"/>
<dbReference type="EMBL" id="CP031194">
    <property type="protein sequence ID" value="AXG82810.1"/>
    <property type="molecule type" value="Genomic_DNA"/>
</dbReference>
<evidence type="ECO:0000313" key="1">
    <source>
        <dbReference type="EMBL" id="AXG82810.1"/>
    </source>
</evidence>